<dbReference type="SUPFAM" id="SSF48452">
    <property type="entry name" value="TPR-like"/>
    <property type="match status" value="1"/>
</dbReference>
<gene>
    <name evidence="4" type="ORF">DFJ67_2910</name>
</gene>
<evidence type="ECO:0000313" key="4">
    <source>
        <dbReference type="EMBL" id="REF96916.1"/>
    </source>
</evidence>
<dbReference type="PANTHER" id="PTHR16305">
    <property type="entry name" value="TESTICULAR SOLUBLE ADENYLYL CYCLASE"/>
    <property type="match status" value="1"/>
</dbReference>
<dbReference type="InterPro" id="IPR027417">
    <property type="entry name" value="P-loop_NTPase"/>
</dbReference>
<dbReference type="SUPFAM" id="SSF46894">
    <property type="entry name" value="C-terminal effector domain of the bipartite response regulators"/>
    <property type="match status" value="1"/>
</dbReference>
<dbReference type="InterPro" id="IPR036388">
    <property type="entry name" value="WH-like_DNA-bd_sf"/>
</dbReference>
<dbReference type="GO" id="GO:0004016">
    <property type="term" value="F:adenylate cyclase activity"/>
    <property type="evidence" value="ECO:0007669"/>
    <property type="project" value="TreeGrafter"/>
</dbReference>
<dbReference type="Gene3D" id="1.10.10.10">
    <property type="entry name" value="Winged helix-like DNA-binding domain superfamily/Winged helix DNA-binding domain"/>
    <property type="match status" value="1"/>
</dbReference>
<evidence type="ECO:0000259" key="3">
    <source>
        <dbReference type="PROSITE" id="PS50043"/>
    </source>
</evidence>
<reference evidence="4 5" key="1">
    <citation type="submission" date="2018-08" db="EMBL/GenBank/DDBJ databases">
        <title>Sequencing the genomes of 1000 actinobacteria strains.</title>
        <authorList>
            <person name="Klenk H.-P."/>
        </authorList>
    </citation>
    <scope>NUCLEOTIDE SEQUENCE [LARGE SCALE GENOMIC DNA]</scope>
    <source>
        <strain evidence="4 5">DSM 44099</strain>
    </source>
</reference>
<dbReference type="PROSITE" id="PS50043">
    <property type="entry name" value="HTH_LUXR_2"/>
    <property type="match status" value="1"/>
</dbReference>
<keyword evidence="2" id="KW-0067">ATP-binding</keyword>
<dbReference type="GO" id="GO:0006355">
    <property type="term" value="P:regulation of DNA-templated transcription"/>
    <property type="evidence" value="ECO:0007669"/>
    <property type="project" value="InterPro"/>
</dbReference>
<dbReference type="RefSeq" id="WP_116068355.1">
    <property type="nucleotide sequence ID" value="NZ_BONB01000026.1"/>
</dbReference>
<feature type="domain" description="HTH luxR-type" evidence="3">
    <location>
        <begin position="844"/>
        <end position="909"/>
    </location>
</feature>
<accession>A0A3D9ZHL8</accession>
<sequence length="911" mass="94995">MALNRDATPVGRSDVLDLLHSRLSAGESVVVYGPAGIGKSTVLAAYPALAGDPLVLHANAAEVESGLPYLTLVDLFDGVSGDGLPRHLRAAFDGALLRGAAPVTAQDQLAVRLATLEVLRRLAANRTVLMLVDDLQWVDPHSAGVLRFVARRLAGARVRLLGAERVETAAGPRHADLCPAPTSELLLPPLTEYDTADLLRERFGPVLSLSTIARVHEASQGNPLLAVELGRTLVARGGTIGVDQPLPVPERLRPLLAQRLASLPAHSGPVLLRAAAAARPTVALVGGDGDAKVGLEAAMEAGLATVGPDEMVRFAHPLLRELVYADAPPAARAAAHEHIAARTDDSVERARHLALARPHDDEDLAAQLVEAATTARMRGAPAVAADLAERAAERTPAGLPGLAAARRYAAAEHAQAAGLTADAHRLASASLAAADDPGVRVGARLLIVDLAGQDQSAVGPVLDAAYADAGDDPALLCRVRHYRALKAYYDADIELADAELKRGEGEAREAGATEHLVSLLATRSLIHGARDPESIRLLSAAASLAADLPPSTESVHAAAMYARGRAYAGDMAEAIRVIETQRDAVLRSGTLRDLSTVLLASASIYARSGRGPDALRAGREGMRLILDMEATPGHGLVVGALGETLAGSPAVAAGLLVQAIEACSAAGDEDWLRLAHAAHGQVLLFQDAPDAAVAEFRKAQELERRLSRNDPALFLWHADFVEALAAVGALDEAAEVLAETRAVAAQLNRGVVQLGLSRAAALVTAAIGEPRGAAVGLAEALADAGDHPYPMEVAKSWHTLATLERRAHRRGAARSALVEAIAGYAAAGAAPWLAAAEAELSRLDGGQGQGLSETERRIVDLLLAGATNREIARATHLSVKAIEAKLTRLYRRHGVRNRAQLTRALGGTPSP</sequence>
<protein>
    <submittedName>
        <fullName evidence="4">Regulatory LuxR family protein</fullName>
    </submittedName>
</protein>
<dbReference type="GO" id="GO:0005737">
    <property type="term" value="C:cytoplasm"/>
    <property type="evidence" value="ECO:0007669"/>
    <property type="project" value="TreeGrafter"/>
</dbReference>
<keyword evidence="5" id="KW-1185">Reference proteome</keyword>
<dbReference type="AlphaFoldDB" id="A0A3D9ZHL8"/>
<evidence type="ECO:0000256" key="2">
    <source>
        <dbReference type="ARBA" id="ARBA00022840"/>
    </source>
</evidence>
<dbReference type="Pfam" id="PF13191">
    <property type="entry name" value="AAA_16"/>
    <property type="match status" value="1"/>
</dbReference>
<dbReference type="SMART" id="SM00421">
    <property type="entry name" value="HTH_LUXR"/>
    <property type="match status" value="1"/>
</dbReference>
<dbReference type="InterPro" id="IPR016032">
    <property type="entry name" value="Sig_transdc_resp-reg_C-effctor"/>
</dbReference>
<keyword evidence="1" id="KW-0547">Nucleotide-binding</keyword>
<dbReference type="InterPro" id="IPR000792">
    <property type="entry name" value="Tscrpt_reg_LuxR_C"/>
</dbReference>
<dbReference type="SUPFAM" id="SSF52540">
    <property type="entry name" value="P-loop containing nucleoside triphosphate hydrolases"/>
    <property type="match status" value="1"/>
</dbReference>
<comment type="caution">
    <text evidence="4">The sequence shown here is derived from an EMBL/GenBank/DDBJ whole genome shotgun (WGS) entry which is preliminary data.</text>
</comment>
<dbReference type="GO" id="GO:0005524">
    <property type="term" value="F:ATP binding"/>
    <property type="evidence" value="ECO:0007669"/>
    <property type="project" value="UniProtKB-KW"/>
</dbReference>
<dbReference type="EMBL" id="QUMQ01000001">
    <property type="protein sequence ID" value="REF96916.1"/>
    <property type="molecule type" value="Genomic_DNA"/>
</dbReference>
<dbReference type="InterPro" id="IPR041664">
    <property type="entry name" value="AAA_16"/>
</dbReference>
<dbReference type="OrthoDB" id="3796539at2"/>
<dbReference type="InterPro" id="IPR011990">
    <property type="entry name" value="TPR-like_helical_dom_sf"/>
</dbReference>
<name>A0A3D9ZHL8_9ACTN</name>
<dbReference type="Pfam" id="PF00196">
    <property type="entry name" value="GerE"/>
    <property type="match status" value="1"/>
</dbReference>
<organism evidence="4 5">
    <name type="scientific">Asanoa ferruginea</name>
    <dbReference type="NCBI Taxonomy" id="53367"/>
    <lineage>
        <taxon>Bacteria</taxon>
        <taxon>Bacillati</taxon>
        <taxon>Actinomycetota</taxon>
        <taxon>Actinomycetes</taxon>
        <taxon>Micromonosporales</taxon>
        <taxon>Micromonosporaceae</taxon>
        <taxon>Asanoa</taxon>
    </lineage>
</organism>
<dbReference type="CDD" id="cd06170">
    <property type="entry name" value="LuxR_C_like"/>
    <property type="match status" value="1"/>
</dbReference>
<evidence type="ECO:0000313" key="5">
    <source>
        <dbReference type="Proteomes" id="UP000256913"/>
    </source>
</evidence>
<evidence type="ECO:0000256" key="1">
    <source>
        <dbReference type="ARBA" id="ARBA00022741"/>
    </source>
</evidence>
<dbReference type="PANTHER" id="PTHR16305:SF35">
    <property type="entry name" value="TRANSCRIPTIONAL ACTIVATOR DOMAIN"/>
    <property type="match status" value="1"/>
</dbReference>
<dbReference type="Proteomes" id="UP000256913">
    <property type="component" value="Unassembled WGS sequence"/>
</dbReference>
<proteinExistence type="predicted"/>
<dbReference type="GO" id="GO:0003677">
    <property type="term" value="F:DNA binding"/>
    <property type="evidence" value="ECO:0007669"/>
    <property type="project" value="InterPro"/>
</dbReference>